<dbReference type="EMBL" id="PCVK01000120">
    <property type="protein sequence ID" value="PIQ71290.1"/>
    <property type="molecule type" value="Genomic_DNA"/>
</dbReference>
<organism evidence="1 2">
    <name type="scientific">Candidatus Roizmanbacteria bacterium CG11_big_fil_rev_8_21_14_0_20_37_16</name>
    <dbReference type="NCBI Taxonomy" id="1974857"/>
    <lineage>
        <taxon>Bacteria</taxon>
        <taxon>Candidatus Roizmaniibacteriota</taxon>
    </lineage>
</organism>
<sequence>MFPFELSKRRGSEELRGKAFLTAPCGEINPTELYFSPEGYKYKCRACGGKATYKMLFLSPKYEVEGFLDRYIFSKTIYLILIWLSPLQIITEFYMENKPPY</sequence>
<name>A0A2H0KJ38_9BACT</name>
<proteinExistence type="predicted"/>
<evidence type="ECO:0000313" key="2">
    <source>
        <dbReference type="Proteomes" id="UP000229497"/>
    </source>
</evidence>
<protein>
    <submittedName>
        <fullName evidence="1">Uncharacterized protein</fullName>
    </submittedName>
</protein>
<gene>
    <name evidence="1" type="ORF">COV87_04230</name>
</gene>
<comment type="caution">
    <text evidence="1">The sequence shown here is derived from an EMBL/GenBank/DDBJ whole genome shotgun (WGS) entry which is preliminary data.</text>
</comment>
<reference evidence="1 2" key="1">
    <citation type="submission" date="2017-09" db="EMBL/GenBank/DDBJ databases">
        <title>Depth-based differentiation of microbial function through sediment-hosted aquifers and enrichment of novel symbionts in the deep terrestrial subsurface.</title>
        <authorList>
            <person name="Probst A.J."/>
            <person name="Ladd B."/>
            <person name="Jarett J.K."/>
            <person name="Geller-Mcgrath D.E."/>
            <person name="Sieber C.M."/>
            <person name="Emerson J.B."/>
            <person name="Anantharaman K."/>
            <person name="Thomas B.C."/>
            <person name="Malmstrom R."/>
            <person name="Stieglmeier M."/>
            <person name="Klingl A."/>
            <person name="Woyke T."/>
            <person name="Ryan C.M."/>
            <person name="Banfield J.F."/>
        </authorList>
    </citation>
    <scope>NUCLEOTIDE SEQUENCE [LARGE SCALE GENOMIC DNA]</scope>
    <source>
        <strain evidence="1">CG11_big_fil_rev_8_21_14_0_20_37_16</strain>
    </source>
</reference>
<evidence type="ECO:0000313" key="1">
    <source>
        <dbReference type="EMBL" id="PIQ71290.1"/>
    </source>
</evidence>
<dbReference type="AlphaFoldDB" id="A0A2H0KJ38"/>
<dbReference type="Proteomes" id="UP000229497">
    <property type="component" value="Unassembled WGS sequence"/>
</dbReference>
<accession>A0A2H0KJ38</accession>